<dbReference type="InterPro" id="IPR026906">
    <property type="entry name" value="LRR_5"/>
</dbReference>
<gene>
    <name evidence="1" type="ORF">LFA_1450</name>
</gene>
<proteinExistence type="predicted"/>
<accession>A0A098G4F4</accession>
<dbReference type="STRING" id="1212491.LFA_1450"/>
<evidence type="ECO:0008006" key="3">
    <source>
        <dbReference type="Google" id="ProtNLM"/>
    </source>
</evidence>
<reference evidence="2" key="1">
    <citation type="submission" date="2014-09" db="EMBL/GenBank/DDBJ databases">
        <authorList>
            <person name="Gomez-Valero L."/>
        </authorList>
    </citation>
    <scope>NUCLEOTIDE SEQUENCE [LARGE SCALE GENOMIC DNA]</scope>
    <source>
        <strain evidence="2">ATCC700992</strain>
    </source>
</reference>
<dbReference type="Proteomes" id="UP000032430">
    <property type="component" value="Chromosome I"/>
</dbReference>
<protein>
    <recommendedName>
        <fullName evidence="3">Leucine-rich repeat domain-containing protein</fullName>
    </recommendedName>
</protein>
<organism evidence="1 2">
    <name type="scientific">Legionella fallonii LLAP-10</name>
    <dbReference type="NCBI Taxonomy" id="1212491"/>
    <lineage>
        <taxon>Bacteria</taxon>
        <taxon>Pseudomonadati</taxon>
        <taxon>Pseudomonadota</taxon>
        <taxon>Gammaproteobacteria</taxon>
        <taxon>Legionellales</taxon>
        <taxon>Legionellaceae</taxon>
        <taxon>Legionella</taxon>
    </lineage>
</organism>
<evidence type="ECO:0000313" key="1">
    <source>
        <dbReference type="EMBL" id="CEG56869.1"/>
    </source>
</evidence>
<name>A0A098G4F4_9GAMM</name>
<dbReference type="KEGG" id="lfa:LFA_1450"/>
<dbReference type="InterPro" id="IPR032675">
    <property type="entry name" value="LRR_dom_sf"/>
</dbReference>
<dbReference type="Pfam" id="PF13306">
    <property type="entry name" value="LRR_5"/>
    <property type="match status" value="1"/>
</dbReference>
<keyword evidence="2" id="KW-1185">Reference proteome</keyword>
<dbReference type="Gene3D" id="3.80.10.10">
    <property type="entry name" value="Ribonuclease Inhibitor"/>
    <property type="match status" value="1"/>
</dbReference>
<dbReference type="RefSeq" id="WP_045095463.1">
    <property type="nucleotide sequence ID" value="NZ_LN614827.1"/>
</dbReference>
<dbReference type="AlphaFoldDB" id="A0A098G4F4"/>
<dbReference type="EMBL" id="LN614827">
    <property type="protein sequence ID" value="CEG56869.1"/>
    <property type="molecule type" value="Genomic_DNA"/>
</dbReference>
<evidence type="ECO:0000313" key="2">
    <source>
        <dbReference type="Proteomes" id="UP000032430"/>
    </source>
</evidence>
<dbReference type="HOGENOM" id="CLU_741450_0_0_6"/>
<sequence>MILLRDGKILSKVFPEDIKEDGFFDVPESVKSIGSYFEVFMTCSNLLTNVTLSKRVEYIGECAFSGCTNIENVIFEGGRTEIHCNAFLGCNIKTITLVNSTLFIDSEELKKCQVDAIAIFADDQRERWRIFHSLPKSLQDKVISSELMQKIKKIIEDEVSRITKMPEINPTYPYLNTKMPNEMFVEINSFMVDNIAAYLRRVPVPQNNAELQDYKKRVASAADKLVKKTQSLDILKENFKEHLKKMEVNETALRLQGKKDAADVTKKLCEKITNSYQHTFFSSPTQFKQECNTATAAAFPPLKQHSDGEHSLMMIPLGKSFLGISPILLSTGYQFITKTYSFFSKTDKEVSALEKTIEELSDTQQELMTYLWQ</sequence>
<dbReference type="OrthoDB" id="5636543at2"/>